<evidence type="ECO:0000313" key="3">
    <source>
        <dbReference type="EMBL" id="MFC3627292.1"/>
    </source>
</evidence>
<evidence type="ECO:0000256" key="1">
    <source>
        <dbReference type="SAM" id="SignalP"/>
    </source>
</evidence>
<evidence type="ECO:0000259" key="2">
    <source>
        <dbReference type="Pfam" id="PF00497"/>
    </source>
</evidence>
<sequence length="249" mass="28367">MKIARCIPLTLLLWGLTASAATMVKVGFYESIPPWVNADHRAGIAVELLTEAMRSENVQIEPVFYPFSRRINAYRRGEVDALYDVTPVMQHDYQLPGTSGKALHSFDNMVVALQRRQLQLNALADLQPLRVIAWEGAQVDVPAQYDAVLAIANGNYSEQALQLNQVRALYLGRCDAIFIDRLIFEWYRRKLGAEASSPVTFYPLLAPKEATVLWRVPALRQRYEAGLRRLKLDGRYDAIFRRYQSEPQP</sequence>
<keyword evidence="4" id="KW-1185">Reference proteome</keyword>
<proteinExistence type="predicted"/>
<dbReference type="SUPFAM" id="SSF53850">
    <property type="entry name" value="Periplasmic binding protein-like II"/>
    <property type="match status" value="1"/>
</dbReference>
<feature type="domain" description="Solute-binding protein family 3/N-terminal" evidence="2">
    <location>
        <begin position="24"/>
        <end position="244"/>
    </location>
</feature>
<reference evidence="4" key="1">
    <citation type="journal article" date="2019" name="Int. J. Syst. Evol. Microbiol.">
        <title>The Global Catalogue of Microorganisms (GCM) 10K type strain sequencing project: providing services to taxonomists for standard genome sequencing and annotation.</title>
        <authorList>
            <consortium name="The Broad Institute Genomics Platform"/>
            <consortium name="The Broad Institute Genome Sequencing Center for Infectious Disease"/>
            <person name="Wu L."/>
            <person name="Ma J."/>
        </authorList>
    </citation>
    <scope>NUCLEOTIDE SEQUENCE [LARGE SCALE GENOMIC DNA]</scope>
    <source>
        <strain evidence="4">KCTC 42195</strain>
    </source>
</reference>
<evidence type="ECO:0000313" key="4">
    <source>
        <dbReference type="Proteomes" id="UP001595636"/>
    </source>
</evidence>
<dbReference type="Proteomes" id="UP001595636">
    <property type="component" value="Unassembled WGS sequence"/>
</dbReference>
<feature type="signal peptide" evidence="1">
    <location>
        <begin position="1"/>
        <end position="20"/>
    </location>
</feature>
<name>A0ABV7TWZ3_9NEIS</name>
<organism evidence="3 4">
    <name type="scientific">Vogesella amnigena</name>
    <dbReference type="NCBI Taxonomy" id="1507449"/>
    <lineage>
        <taxon>Bacteria</taxon>
        <taxon>Pseudomonadati</taxon>
        <taxon>Pseudomonadota</taxon>
        <taxon>Betaproteobacteria</taxon>
        <taxon>Neisseriales</taxon>
        <taxon>Chromobacteriaceae</taxon>
        <taxon>Vogesella</taxon>
    </lineage>
</organism>
<gene>
    <name evidence="3" type="ORF">ACFOKJ_14330</name>
</gene>
<dbReference type="Pfam" id="PF00497">
    <property type="entry name" value="SBP_bac_3"/>
    <property type="match status" value="1"/>
</dbReference>
<protein>
    <submittedName>
        <fullName evidence="3">Substrate-binding periplasmic protein</fullName>
    </submittedName>
</protein>
<dbReference type="RefSeq" id="WP_390280795.1">
    <property type="nucleotide sequence ID" value="NZ_JBHRYH010000045.1"/>
</dbReference>
<comment type="caution">
    <text evidence="3">The sequence shown here is derived from an EMBL/GenBank/DDBJ whole genome shotgun (WGS) entry which is preliminary data.</text>
</comment>
<dbReference type="Gene3D" id="3.40.190.10">
    <property type="entry name" value="Periplasmic binding protein-like II"/>
    <property type="match status" value="2"/>
</dbReference>
<feature type="chain" id="PRO_5046045035" evidence="1">
    <location>
        <begin position="21"/>
        <end position="249"/>
    </location>
</feature>
<accession>A0ABV7TWZ3</accession>
<dbReference type="EMBL" id="JBHRYH010000045">
    <property type="protein sequence ID" value="MFC3627292.1"/>
    <property type="molecule type" value="Genomic_DNA"/>
</dbReference>
<dbReference type="InterPro" id="IPR001638">
    <property type="entry name" value="Solute-binding_3/MltF_N"/>
</dbReference>
<keyword evidence="1" id="KW-0732">Signal</keyword>